<dbReference type="Proteomes" id="UP000001934">
    <property type="component" value="Chromosome"/>
</dbReference>
<feature type="domain" description="Sequence-variable mosaic (SVM) signal sequence" evidence="1">
    <location>
        <begin position="1"/>
        <end position="31"/>
    </location>
</feature>
<reference evidence="2 3" key="1">
    <citation type="journal article" date="2006" name="J. Bacteriol.">
        <title>Living with genome instability: the adaptation of phytoplasmas to diverse environments of their insect and plant hosts.</title>
        <authorList>
            <person name="Bai X."/>
            <person name="Zhang J."/>
            <person name="Ewing A."/>
            <person name="Miller S.A."/>
            <person name="Jancso Radek A."/>
            <person name="Shevchenko D.V."/>
            <person name="Tsukerman K."/>
            <person name="Walunas T."/>
            <person name="Lapidus A."/>
            <person name="Campbell J.W."/>
            <person name="Hogenhout S.A."/>
        </authorList>
    </citation>
    <scope>NUCLEOTIDE SEQUENCE [LARGE SCALE GENOMIC DNA]</scope>
    <source>
        <strain evidence="2 3">AYWB</strain>
    </source>
</reference>
<dbReference type="RefSeq" id="WP_011412540.1">
    <property type="nucleotide sequence ID" value="NC_007716.1"/>
</dbReference>
<dbReference type="AlphaFoldDB" id="Q2NJL8"/>
<dbReference type="IntAct" id="Q2NJL8">
    <property type="interactions" value="5"/>
</dbReference>
<dbReference type="InterPro" id="IPR021970">
    <property type="entry name" value="SVM_signal"/>
</dbReference>
<protein>
    <recommendedName>
        <fullName evidence="1">Sequence-variable mosaic (SVM) signal sequence domain-containing protein</fullName>
    </recommendedName>
</protein>
<sequence>MFKFQNQFKRITICLFIFLGLFLINCYPVMAINNLNDENSINNEINKLYLEQKELSKKLKKIHIYHLSGDIKLKKIR</sequence>
<evidence type="ECO:0000313" key="2">
    <source>
        <dbReference type="EMBL" id="ABC65375.1"/>
    </source>
</evidence>
<dbReference type="EMBL" id="CP000061">
    <property type="protein sequence ID" value="ABC65375.1"/>
    <property type="molecule type" value="Genomic_DNA"/>
</dbReference>
<dbReference type="eggNOG" id="COG3206">
    <property type="taxonomic scope" value="Bacteria"/>
</dbReference>
<evidence type="ECO:0000313" key="3">
    <source>
        <dbReference type="Proteomes" id="UP000001934"/>
    </source>
</evidence>
<organism evidence="2 3">
    <name type="scientific">Aster yellows witches'-broom phytoplasma (strain AYWB)</name>
    <dbReference type="NCBI Taxonomy" id="322098"/>
    <lineage>
        <taxon>Bacteria</taxon>
        <taxon>Bacillati</taxon>
        <taxon>Mycoplasmatota</taxon>
        <taxon>Mollicutes</taxon>
        <taxon>Acholeplasmatales</taxon>
        <taxon>Acholeplasmataceae</taxon>
        <taxon>Candidatus Phytoplasma</taxon>
        <taxon>16SrI (Aster yellows group)</taxon>
    </lineage>
</organism>
<evidence type="ECO:0000259" key="1">
    <source>
        <dbReference type="Pfam" id="PF12113"/>
    </source>
</evidence>
<dbReference type="KEGG" id="ayw:AYWB_258"/>
<gene>
    <name evidence="2" type="ordered locus">AYWB_258</name>
</gene>
<name>Q2NJL8_AYWBP</name>
<accession>Q2NJL8</accession>
<dbReference type="Pfam" id="PF12113">
    <property type="entry name" value="SVM_signal"/>
    <property type="match status" value="1"/>
</dbReference>
<dbReference type="HOGENOM" id="CLU_2630491_0_0_14"/>
<keyword evidence="3" id="KW-1185">Reference proteome</keyword>
<dbReference type="PhylomeDB" id="Q2NJL8"/>
<proteinExistence type="predicted"/>